<dbReference type="RefSeq" id="XP_022839058.1">
    <property type="nucleotide sequence ID" value="XM_022984314.1"/>
</dbReference>
<dbReference type="SUPFAM" id="SSF52540">
    <property type="entry name" value="P-loop containing nucleoside triphosphate hydrolases"/>
    <property type="match status" value="1"/>
</dbReference>
<dbReference type="InterPro" id="IPR000432">
    <property type="entry name" value="DNA_mismatch_repair_MutS_C"/>
</dbReference>
<dbReference type="SMART" id="SM00534">
    <property type="entry name" value="MUTSac"/>
    <property type="match status" value="1"/>
</dbReference>
<evidence type="ECO:0000313" key="7">
    <source>
        <dbReference type="EMBL" id="CEF98064.1"/>
    </source>
</evidence>
<keyword evidence="7" id="KW-0378">Hydrolase</keyword>
<dbReference type="GO" id="GO:0140664">
    <property type="term" value="F:ATP-dependent DNA damage sensor activity"/>
    <property type="evidence" value="ECO:0007669"/>
    <property type="project" value="InterPro"/>
</dbReference>
<feature type="compositionally biased region" description="Basic and acidic residues" evidence="4">
    <location>
        <begin position="216"/>
        <end position="227"/>
    </location>
</feature>
<feature type="region of interest" description="Disordered" evidence="4">
    <location>
        <begin position="955"/>
        <end position="999"/>
    </location>
</feature>
<reference evidence="8" key="1">
    <citation type="journal article" date="2006" name="Proc. Natl. Acad. Sci. U.S.A.">
        <title>Genome analysis of the smallest free-living eukaryote Ostreococcus tauri unveils many unique features.</title>
        <authorList>
            <person name="Derelle E."/>
            <person name="Ferraz C."/>
            <person name="Rombauts S."/>
            <person name="Rouze P."/>
            <person name="Worden A.Z."/>
            <person name="Robbens S."/>
            <person name="Partensky F."/>
            <person name="Degroeve S."/>
            <person name="Echeynie S."/>
            <person name="Cooke R."/>
            <person name="Saeys Y."/>
            <person name="Wuyts J."/>
            <person name="Jabbari K."/>
            <person name="Bowler C."/>
            <person name="Panaud O."/>
            <person name="Piegu B."/>
            <person name="Ball S.G."/>
            <person name="Ral J.-P."/>
            <person name="Bouget F.-Y."/>
            <person name="Piganeau G."/>
            <person name="De Baets B."/>
            <person name="Picard A."/>
            <person name="Delseny M."/>
            <person name="Demaille J."/>
            <person name="Van de Peer Y."/>
            <person name="Moreau H."/>
        </authorList>
    </citation>
    <scope>NUCLEOTIDE SEQUENCE [LARGE SCALE GENOMIC DNA]</scope>
    <source>
        <strain evidence="8">OTTH 0595 / CCAP 157/2 / RCC745</strain>
    </source>
</reference>
<feature type="compositionally biased region" description="Basic residues" evidence="4">
    <location>
        <begin position="16"/>
        <end position="32"/>
    </location>
</feature>
<feature type="compositionally biased region" description="Low complexity" evidence="4">
    <location>
        <begin position="754"/>
        <end position="766"/>
    </location>
</feature>
<evidence type="ECO:0000256" key="4">
    <source>
        <dbReference type="SAM" id="MobiDB-lite"/>
    </source>
</evidence>
<dbReference type="InterPro" id="IPR046893">
    <property type="entry name" value="MSSS"/>
</dbReference>
<organism evidence="7 8">
    <name type="scientific">Ostreococcus tauri</name>
    <name type="common">Marine green alga</name>
    <dbReference type="NCBI Taxonomy" id="70448"/>
    <lineage>
        <taxon>Eukaryota</taxon>
        <taxon>Viridiplantae</taxon>
        <taxon>Chlorophyta</taxon>
        <taxon>Mamiellophyceae</taxon>
        <taxon>Mamiellales</taxon>
        <taxon>Bathycoccaceae</taxon>
        <taxon>Ostreococcus</taxon>
    </lineage>
</organism>
<dbReference type="OrthoDB" id="1924787at2759"/>
<comment type="caution">
    <text evidence="7">The sequence shown here is derived from an EMBL/GenBank/DDBJ whole genome shotgun (WGS) entry which is preliminary data.</text>
</comment>
<dbReference type="SMART" id="SM00533">
    <property type="entry name" value="MUTSd"/>
    <property type="match status" value="1"/>
</dbReference>
<dbReference type="InParanoid" id="A0A090M7H9"/>
<name>A0A090M7H9_OSTTA</name>
<dbReference type="EMBL" id="CAID01000005">
    <property type="protein sequence ID" value="CEF98064.1"/>
    <property type="molecule type" value="Genomic_DNA"/>
</dbReference>
<dbReference type="GO" id="GO:0005524">
    <property type="term" value="F:ATP binding"/>
    <property type="evidence" value="ECO:0007669"/>
    <property type="project" value="UniProtKB-KW"/>
</dbReference>
<evidence type="ECO:0000259" key="5">
    <source>
        <dbReference type="SMART" id="SM00533"/>
    </source>
</evidence>
<keyword evidence="3" id="KW-0238">DNA-binding</keyword>
<feature type="compositionally biased region" description="Low complexity" evidence="4">
    <location>
        <begin position="1"/>
        <end position="15"/>
    </location>
</feature>
<evidence type="ECO:0000313" key="8">
    <source>
        <dbReference type="Proteomes" id="UP000009170"/>
    </source>
</evidence>
<dbReference type="GO" id="GO:0030983">
    <property type="term" value="F:mismatched DNA binding"/>
    <property type="evidence" value="ECO:0007669"/>
    <property type="project" value="InterPro"/>
</dbReference>
<dbReference type="GeneID" id="9835152"/>
<sequence>MTRSASNASTSAAVARRSRCRPGRTRRGRRATTRAGEEDEDAREETSRAPAFGPSSVDARRVRAELLARSTTQSGWDDARGFLAKRASTALGKAACETLEPEETARAAERALDETAAAMAMESGFGVSLDFGGMLTAEVRRAFYKTRQGSPLGGDELAATAAFLESAKRLKSSIEGVTVSGELPPALQPLRRIVRDMLTHGELAETIRGAVDETGEFRDNASPELRRARSQKGAAEGKLKKAVQGKGTPTVHQGRMVLAVAAPPPPEALVVGTLMGGAMVLIEPPGIVTLNRELAQAVDAEKSAIDAIKRELSNQITVVVDELLECMDTVVKLDVIAAKCRYSQALNGVRPEFSAFTDDMDEMVDENEDVDEARVAVEMTSERSSLLLELVGLRQPVLASQAFEAAAARRQAAAEATSSNGRATQPSGYKIASKGDIMAAAARDDDFDYDDDFAEDEEDTDGTPKLRGPVPVDIFASKRTKVVVITGPNTGGKTAAMKAVGLVAIMAKSGIFIPAERAVVPFFDKVLVDIGDDQSLLTSLSTFSGRLTRAQAILEQCTPESLVLMDEVGTGTSPAEGAAIGYALLKALAGIVPGQLGACLTFATTHHGQLKALKYEHEEFENAAVEFDEADLRPTYKLLWGVPGRSSALQIATRFNLSVDVIEEAREVLGEGLVSLDDTISKLETARRDADADIATAIRLLDEIDATLPKVDEAVNYIHSARESAAYAQASTVMALMRESKARIAEAQRKEKQQNAAAPSQIAAAASGETDRERIARLARETAEQAKAEQEALLANWVPSPGEEIKIISTGMSGKVVSIDGSTIIVQVGLMQVKANLDDVSQQYVASAAAPKMRIKKVPGASQAARRVDALIATSARVNKPKPVTTPKSAFSDFELSDDDMRATVGDIVVVKKSGFRGKVIDDEDGLLTVQAGPQRVLAPTHTVDIVGTTTSKKTVSKKKKGKQSFNLPSATNPEQAAKSSSSSSDNLAALQAKFGKKK</sequence>
<dbReference type="InterPro" id="IPR027417">
    <property type="entry name" value="P-loop_NTPase"/>
</dbReference>
<dbReference type="STRING" id="70448.A0A090M7H9"/>
<dbReference type="Proteomes" id="UP000009170">
    <property type="component" value="Unassembled WGS sequence"/>
</dbReference>
<keyword evidence="1" id="KW-0547">Nucleotide-binding</keyword>
<feature type="domain" description="DNA mismatch repair protein MutS core" evidence="5">
    <location>
        <begin position="74"/>
        <end position="401"/>
    </location>
</feature>
<evidence type="ECO:0000256" key="2">
    <source>
        <dbReference type="ARBA" id="ARBA00022840"/>
    </source>
</evidence>
<dbReference type="InterPro" id="IPR045076">
    <property type="entry name" value="MutS"/>
</dbReference>
<feature type="region of interest" description="Disordered" evidence="4">
    <location>
        <begin position="216"/>
        <end position="246"/>
    </location>
</feature>
<dbReference type="InterPro" id="IPR007696">
    <property type="entry name" value="DNA_mismatch_repair_MutS_core"/>
</dbReference>
<dbReference type="PANTHER" id="PTHR48466:SF2">
    <property type="entry name" value="OS10G0509000 PROTEIN"/>
    <property type="match status" value="1"/>
</dbReference>
<dbReference type="PANTHER" id="PTHR48466">
    <property type="entry name" value="OS10G0509000 PROTEIN-RELATED"/>
    <property type="match status" value="1"/>
</dbReference>
<accession>A0A090M7H9</accession>
<feature type="domain" description="DNA mismatch repair proteins mutS family" evidence="6">
    <location>
        <begin position="480"/>
        <end position="670"/>
    </location>
</feature>
<feature type="region of interest" description="Disordered" evidence="4">
    <location>
        <begin position="748"/>
        <end position="769"/>
    </location>
</feature>
<keyword evidence="2" id="KW-0067">ATP-binding</keyword>
<feature type="compositionally biased region" description="Acidic residues" evidence="4">
    <location>
        <begin position="449"/>
        <end position="461"/>
    </location>
</feature>
<dbReference type="AlphaFoldDB" id="A0A090M7H9"/>
<dbReference type="InterPro" id="IPR036187">
    <property type="entry name" value="DNA_mismatch_repair_MutS_sf"/>
</dbReference>
<dbReference type="SUPFAM" id="SSF48334">
    <property type="entry name" value="DNA repair protein MutS, domain III"/>
    <property type="match status" value="1"/>
</dbReference>
<proteinExistence type="predicted"/>
<feature type="region of interest" description="Disordered" evidence="4">
    <location>
        <begin position="449"/>
        <end position="470"/>
    </location>
</feature>
<dbReference type="GO" id="GO:0016787">
    <property type="term" value="F:hydrolase activity"/>
    <property type="evidence" value="ECO:0007669"/>
    <property type="project" value="UniProtKB-KW"/>
</dbReference>
<keyword evidence="8" id="KW-1185">Reference proteome</keyword>
<dbReference type="Pfam" id="PF00488">
    <property type="entry name" value="MutS_V"/>
    <property type="match status" value="1"/>
</dbReference>
<dbReference type="Gene3D" id="3.40.50.300">
    <property type="entry name" value="P-loop containing nucleotide triphosphate hydrolases"/>
    <property type="match status" value="1"/>
</dbReference>
<evidence type="ECO:0000256" key="1">
    <source>
        <dbReference type="ARBA" id="ARBA00022741"/>
    </source>
</evidence>
<reference evidence="7 8" key="2">
    <citation type="journal article" date="2014" name="BMC Genomics">
        <title>An improved genome of the model marine alga Ostreococcus tauri unfolds by assessing Illumina de novo assemblies.</title>
        <authorList>
            <person name="Blanc-Mathieu R."/>
            <person name="Verhelst B."/>
            <person name="Derelle E."/>
            <person name="Rombauts S."/>
            <person name="Bouget F.Y."/>
            <person name="Carre I."/>
            <person name="Chateau A."/>
            <person name="Eyre-Walker A."/>
            <person name="Grimsley N."/>
            <person name="Moreau H."/>
            <person name="Piegu B."/>
            <person name="Rivals E."/>
            <person name="Schackwitz W."/>
            <person name="Van de Peer Y."/>
            <person name="Piganeau G."/>
        </authorList>
    </citation>
    <scope>NUCLEOTIDE SEQUENCE [LARGE SCALE GENOMIC DNA]</scope>
    <source>
        <strain evidence="8">OTTH 0595 / CCAP 157/2 / RCC745</strain>
    </source>
</reference>
<evidence type="ECO:0000259" key="6">
    <source>
        <dbReference type="SMART" id="SM00534"/>
    </source>
</evidence>
<protein>
    <submittedName>
        <fullName evidence="7">P-loop containing nucleoside triphosphate hydrolase</fullName>
    </submittedName>
</protein>
<feature type="compositionally biased region" description="Polar residues" evidence="4">
    <location>
        <begin position="964"/>
        <end position="979"/>
    </location>
</feature>
<dbReference type="GO" id="GO:0006298">
    <property type="term" value="P:mismatch repair"/>
    <property type="evidence" value="ECO:0007669"/>
    <property type="project" value="InterPro"/>
</dbReference>
<dbReference type="Pfam" id="PF20297">
    <property type="entry name" value="MSSS"/>
    <property type="match status" value="1"/>
</dbReference>
<gene>
    <name evidence="7" type="ORF">OT_ostta05g03470</name>
</gene>
<evidence type="ECO:0000256" key="3">
    <source>
        <dbReference type="ARBA" id="ARBA00023125"/>
    </source>
</evidence>
<dbReference type="KEGG" id="ota:OT_ostta05g03470"/>
<dbReference type="FunCoup" id="A0A090M7H9">
    <property type="interactions" value="6"/>
</dbReference>
<feature type="region of interest" description="Disordered" evidence="4">
    <location>
        <begin position="1"/>
        <end position="57"/>
    </location>
</feature>